<dbReference type="AlphaFoldDB" id="A0A2S2E6W6"/>
<protein>
    <submittedName>
        <fullName evidence="3">Uncharacterized protein</fullName>
    </submittedName>
</protein>
<keyword evidence="2" id="KW-0732">Signal</keyword>
<feature type="compositionally biased region" description="Low complexity" evidence="1">
    <location>
        <begin position="27"/>
        <end position="39"/>
    </location>
</feature>
<organism evidence="3 4">
    <name type="scientific">Saliniradius amylolyticus</name>
    <dbReference type="NCBI Taxonomy" id="2183582"/>
    <lineage>
        <taxon>Bacteria</taxon>
        <taxon>Pseudomonadati</taxon>
        <taxon>Pseudomonadota</taxon>
        <taxon>Gammaproteobacteria</taxon>
        <taxon>Alteromonadales</taxon>
        <taxon>Alteromonadaceae</taxon>
        <taxon>Saliniradius</taxon>
    </lineage>
</organism>
<evidence type="ECO:0000256" key="1">
    <source>
        <dbReference type="SAM" id="MobiDB-lite"/>
    </source>
</evidence>
<dbReference type="KEGG" id="salh:HMF8227_02943"/>
<evidence type="ECO:0000256" key="2">
    <source>
        <dbReference type="SAM" id="SignalP"/>
    </source>
</evidence>
<feature type="chain" id="PRO_5015622878" evidence="2">
    <location>
        <begin position="22"/>
        <end position="566"/>
    </location>
</feature>
<dbReference type="OrthoDB" id="9819838at2"/>
<accession>A0A2S2E6W6</accession>
<keyword evidence="4" id="KW-1185">Reference proteome</keyword>
<evidence type="ECO:0000313" key="3">
    <source>
        <dbReference type="EMBL" id="AWL13391.1"/>
    </source>
</evidence>
<reference evidence="3 4" key="1">
    <citation type="submission" date="2018-05" db="EMBL/GenBank/DDBJ databases">
        <title>Salinimonas sp. HMF8227 Genome sequencing and assembly.</title>
        <authorList>
            <person name="Kang H."/>
            <person name="Kang J."/>
            <person name="Cha I."/>
            <person name="Kim H."/>
            <person name="Joh K."/>
        </authorList>
    </citation>
    <scope>NUCLEOTIDE SEQUENCE [LARGE SCALE GENOMIC DNA]</scope>
    <source>
        <strain evidence="3 4">HMF8227</strain>
    </source>
</reference>
<proteinExistence type="predicted"/>
<feature type="signal peptide" evidence="2">
    <location>
        <begin position="1"/>
        <end position="21"/>
    </location>
</feature>
<feature type="region of interest" description="Disordered" evidence="1">
    <location>
        <begin position="24"/>
        <end position="44"/>
    </location>
</feature>
<evidence type="ECO:0000313" key="4">
    <source>
        <dbReference type="Proteomes" id="UP000245728"/>
    </source>
</evidence>
<name>A0A2S2E6W6_9ALTE</name>
<dbReference type="RefSeq" id="WP_109340893.1">
    <property type="nucleotide sequence ID" value="NZ_CP029347.1"/>
</dbReference>
<gene>
    <name evidence="3" type="ORF">HMF8227_02943</name>
</gene>
<dbReference type="Proteomes" id="UP000245728">
    <property type="component" value="Chromosome"/>
</dbReference>
<dbReference type="PROSITE" id="PS51257">
    <property type="entry name" value="PROKAR_LIPOPROTEIN"/>
    <property type="match status" value="1"/>
</dbReference>
<sequence length="566" mass="60576">MNKARLPVLLCLCMTALVACGGGGGESTSQSTNSGNQQTPDPTLSITQENEACDVGQDCLVLSAESSQNASGATFKLANVDSAEVEVNGERVDISEDGTVSFTASSSFKLFVTHSTGESLTFEIMDFTVDGDTYSSEATADVSFIVPDANATLDLPSLECGEEGCSGTLYADTPVNGVNFTLDPVVSAKVETSEGIYPVENGTASFPATSHATVSFSASNNLSVQQVGRVTSNSFDSVSVSGNQQDVKQSLELSFDRSANLFATLNIASYYNHIPITTDAAYEIEAIKKSIIDFGPNSEPHLPRVLVDTLNYSLETWSFENNQFDTLESGEIANATNLAEGEVNRLAFNVDTIPGVYRIAVKASVDMNGHEVILSGSDVFTVRETGLNRDITLFPEDVSAGVVDSLSAHFEALDEQASFPATLVSLYPTQYRDEFGNINPIHCVYTTEMASMFPSVSGTAEVALKTFCHQNTAFGDALGDAETGRHTETSMILNISSEQHQDLVERDIVLPGEALYMPYEAVKGSNIVNWQFHSFASPGDVEFIFTFTAPNTAGTSTEIQFEVGNE</sequence>
<dbReference type="EMBL" id="CP029347">
    <property type="protein sequence ID" value="AWL13391.1"/>
    <property type="molecule type" value="Genomic_DNA"/>
</dbReference>